<keyword evidence="4" id="KW-0812">Transmembrane</keyword>
<accession>A0A3A8ESX4</accession>
<dbReference type="SUPFAM" id="SSF48317">
    <property type="entry name" value="Acid phosphatase/Vanadium-dependent haloperoxidase"/>
    <property type="match status" value="1"/>
</dbReference>
<comment type="caution">
    <text evidence="6">The sequence shown here is derived from an EMBL/GenBank/DDBJ whole genome shotgun (WGS) entry which is preliminary data.</text>
</comment>
<dbReference type="CDD" id="cd03392">
    <property type="entry name" value="PAP2_like_2"/>
    <property type="match status" value="1"/>
</dbReference>
<protein>
    <recommendedName>
        <fullName evidence="1">undecaprenyl-diphosphate phosphatase</fullName>
        <ecNumber evidence="1">3.6.1.27</ecNumber>
    </recommendedName>
    <alternativeName>
        <fullName evidence="2">Undecaprenyl pyrophosphate phosphatase</fullName>
    </alternativeName>
</protein>
<comment type="catalytic activity">
    <reaction evidence="3">
        <text>di-trans,octa-cis-undecaprenyl diphosphate + H2O = di-trans,octa-cis-undecaprenyl phosphate + phosphate + H(+)</text>
        <dbReference type="Rhea" id="RHEA:28094"/>
        <dbReference type="ChEBI" id="CHEBI:15377"/>
        <dbReference type="ChEBI" id="CHEBI:15378"/>
        <dbReference type="ChEBI" id="CHEBI:43474"/>
        <dbReference type="ChEBI" id="CHEBI:58405"/>
        <dbReference type="ChEBI" id="CHEBI:60392"/>
        <dbReference type="EC" id="3.6.1.27"/>
    </reaction>
</comment>
<dbReference type="Proteomes" id="UP000269001">
    <property type="component" value="Unassembled WGS sequence"/>
</dbReference>
<dbReference type="PANTHER" id="PTHR14969:SF13">
    <property type="entry name" value="AT30094P"/>
    <property type="match status" value="1"/>
</dbReference>
<evidence type="ECO:0000256" key="3">
    <source>
        <dbReference type="ARBA" id="ARBA00047594"/>
    </source>
</evidence>
<feature type="transmembrane region" description="Helical" evidence="4">
    <location>
        <begin position="117"/>
        <end position="139"/>
    </location>
</feature>
<feature type="transmembrane region" description="Helical" evidence="4">
    <location>
        <begin position="174"/>
        <end position="192"/>
    </location>
</feature>
<feature type="transmembrane region" description="Helical" evidence="4">
    <location>
        <begin position="146"/>
        <end position="168"/>
    </location>
</feature>
<keyword evidence="4" id="KW-0472">Membrane</keyword>
<evidence type="ECO:0000256" key="1">
    <source>
        <dbReference type="ARBA" id="ARBA00012374"/>
    </source>
</evidence>
<dbReference type="Pfam" id="PF01569">
    <property type="entry name" value="PAP2"/>
    <property type="match status" value="1"/>
</dbReference>
<evidence type="ECO:0000256" key="2">
    <source>
        <dbReference type="ARBA" id="ARBA00032707"/>
    </source>
</evidence>
<dbReference type="AlphaFoldDB" id="A0A3A8ESX4"/>
<dbReference type="SMART" id="SM00014">
    <property type="entry name" value="acidPPc"/>
    <property type="match status" value="1"/>
</dbReference>
<proteinExistence type="predicted"/>
<keyword evidence="7" id="KW-1185">Reference proteome</keyword>
<evidence type="ECO:0000313" key="6">
    <source>
        <dbReference type="EMBL" id="RKG31981.1"/>
    </source>
</evidence>
<evidence type="ECO:0000313" key="7">
    <source>
        <dbReference type="Proteomes" id="UP000269001"/>
    </source>
</evidence>
<dbReference type="GO" id="GO:0050380">
    <property type="term" value="F:undecaprenyl-diphosphatase activity"/>
    <property type="evidence" value="ECO:0007669"/>
    <property type="project" value="UniProtKB-EC"/>
</dbReference>
<evidence type="ECO:0000256" key="4">
    <source>
        <dbReference type="SAM" id="Phobius"/>
    </source>
</evidence>
<keyword evidence="4" id="KW-1133">Transmembrane helix</keyword>
<evidence type="ECO:0000259" key="5">
    <source>
        <dbReference type="SMART" id="SM00014"/>
    </source>
</evidence>
<feature type="transmembrane region" description="Helical" evidence="4">
    <location>
        <begin position="77"/>
        <end position="97"/>
    </location>
</feature>
<sequence length="204" mass="23441">MPYLILCIGCILFLLSVFGLYSPFISKFDLHAIQILSEHRNKVLDQIVIVLAYLGGMPFVLFFTSVWCLCCAWYKKYSTLIFILMGISGSIALGWLLKWCFNRPRPPEIYHLVENYGASFPSAHSVYAAAFASLIMLISQNHSQKVYFIGVSCLWLLFMGLSRIYAGVHYPTDVLAGWSIGFIWISLLWLWLQSRFDNNKLFVR</sequence>
<feature type="domain" description="Phosphatidic acid phosphatase type 2/haloperoxidase" evidence="5">
    <location>
        <begin position="80"/>
        <end position="189"/>
    </location>
</feature>
<gene>
    <name evidence="6" type="ORF">D7V21_12630</name>
</gene>
<dbReference type="Gene3D" id="1.20.144.10">
    <property type="entry name" value="Phosphatidic acid phosphatase type 2/haloperoxidase"/>
    <property type="match status" value="2"/>
</dbReference>
<dbReference type="PANTHER" id="PTHR14969">
    <property type="entry name" value="SPHINGOSINE-1-PHOSPHATE PHOSPHOHYDROLASE"/>
    <property type="match status" value="1"/>
</dbReference>
<reference evidence="6 7" key="1">
    <citation type="submission" date="2018-09" db="EMBL/GenBank/DDBJ databases">
        <title>The draft genome of Acinetobacter spp. strains.</title>
        <authorList>
            <person name="Qin J."/>
            <person name="Feng Y."/>
            <person name="Zong Z."/>
        </authorList>
    </citation>
    <scope>NUCLEOTIDE SEQUENCE [LARGE SCALE GENOMIC DNA]</scope>
    <source>
        <strain evidence="6 7">WCHAc060096</strain>
    </source>
</reference>
<dbReference type="EC" id="3.6.1.27" evidence="1"/>
<organism evidence="6 7">
    <name type="scientific">Acinetobacter guerrae</name>
    <dbReference type="NCBI Taxonomy" id="1843371"/>
    <lineage>
        <taxon>Bacteria</taxon>
        <taxon>Pseudomonadati</taxon>
        <taxon>Pseudomonadota</taxon>
        <taxon>Gammaproteobacteria</taxon>
        <taxon>Moraxellales</taxon>
        <taxon>Moraxellaceae</taxon>
        <taxon>Acinetobacter</taxon>
    </lineage>
</organism>
<dbReference type="InterPro" id="IPR036938">
    <property type="entry name" value="PAP2/HPO_sf"/>
</dbReference>
<dbReference type="EMBL" id="RAXU01000017">
    <property type="protein sequence ID" value="RKG31981.1"/>
    <property type="molecule type" value="Genomic_DNA"/>
</dbReference>
<name>A0A3A8ESX4_9GAMM</name>
<dbReference type="InterPro" id="IPR000326">
    <property type="entry name" value="PAP2/HPO"/>
</dbReference>
<feature type="transmembrane region" description="Helical" evidence="4">
    <location>
        <begin position="43"/>
        <end position="70"/>
    </location>
</feature>
<dbReference type="RefSeq" id="WP_120370822.1">
    <property type="nucleotide sequence ID" value="NZ_RAXU01000017.1"/>
</dbReference>